<dbReference type="RefSeq" id="WP_260900388.1">
    <property type="nucleotide sequence ID" value="NZ_JAOCZP010000001.1"/>
</dbReference>
<keyword evidence="10" id="KW-1185">Reference proteome</keyword>
<comment type="function">
    <text evidence="2 7">Hydrolysis of 6-phosphogluconolactone to 6-phosphogluconate.</text>
</comment>
<dbReference type="Proteomes" id="UP001320831">
    <property type="component" value="Unassembled WGS sequence"/>
</dbReference>
<evidence type="ECO:0000256" key="5">
    <source>
        <dbReference type="ARBA" id="ARBA00013198"/>
    </source>
</evidence>
<dbReference type="InterPro" id="IPR039104">
    <property type="entry name" value="6PGL"/>
</dbReference>
<evidence type="ECO:0000256" key="6">
    <source>
        <dbReference type="ARBA" id="ARBA00020337"/>
    </source>
</evidence>
<evidence type="ECO:0000313" key="9">
    <source>
        <dbReference type="EMBL" id="MCT7374038.1"/>
    </source>
</evidence>
<evidence type="ECO:0000256" key="7">
    <source>
        <dbReference type="RuleBase" id="RU365095"/>
    </source>
</evidence>
<dbReference type="PANTHER" id="PTHR11054">
    <property type="entry name" value="6-PHOSPHOGLUCONOLACTONASE"/>
    <property type="match status" value="1"/>
</dbReference>
<evidence type="ECO:0000256" key="1">
    <source>
        <dbReference type="ARBA" id="ARBA00000832"/>
    </source>
</evidence>
<comment type="similarity">
    <text evidence="4 7">Belongs to the glucosamine/galactosamine-6-phosphate isomerase family. 6-phosphogluconolactonase subfamily.</text>
</comment>
<dbReference type="EMBL" id="JAOCZP010000001">
    <property type="protein sequence ID" value="MCT7374038.1"/>
    <property type="molecule type" value="Genomic_DNA"/>
</dbReference>
<name>A0ABT2LK36_9HYPH</name>
<organism evidence="9 10">
    <name type="scientific">Chelativorans salis</name>
    <dbReference type="NCBI Taxonomy" id="2978478"/>
    <lineage>
        <taxon>Bacteria</taxon>
        <taxon>Pseudomonadati</taxon>
        <taxon>Pseudomonadota</taxon>
        <taxon>Alphaproteobacteria</taxon>
        <taxon>Hyphomicrobiales</taxon>
        <taxon>Phyllobacteriaceae</taxon>
        <taxon>Chelativorans</taxon>
    </lineage>
</organism>
<dbReference type="NCBIfam" id="TIGR01198">
    <property type="entry name" value="pgl"/>
    <property type="match status" value="1"/>
</dbReference>
<reference evidence="9 10" key="1">
    <citation type="submission" date="2022-09" db="EMBL/GenBank/DDBJ databases">
        <title>Chelativorans salina sp. nov., a novel slightly halophilic bacterium isolated from a saline lake sediment enrichment.</title>
        <authorList>
            <person name="Gao L."/>
            <person name="Fang B.-Z."/>
            <person name="Li W.-J."/>
        </authorList>
    </citation>
    <scope>NUCLEOTIDE SEQUENCE [LARGE SCALE GENOMIC DNA]</scope>
    <source>
        <strain evidence="9 10">EGI FJ00035</strain>
    </source>
</reference>
<dbReference type="Pfam" id="PF01182">
    <property type="entry name" value="Glucosamine_iso"/>
    <property type="match status" value="1"/>
</dbReference>
<evidence type="ECO:0000256" key="2">
    <source>
        <dbReference type="ARBA" id="ARBA00002681"/>
    </source>
</evidence>
<evidence type="ECO:0000259" key="8">
    <source>
        <dbReference type="Pfam" id="PF01182"/>
    </source>
</evidence>
<sequence length="238" mass="25447">MKAEWQEFASGQKLADALADTVAERLEGAIAARGTAVIAVSGGSTPPPFFKALSRRKLNWARVTVTLADERFVPSQSGRSNARLVTQNLLQNDAARAGFIGLYHNREDVEAAAEMADRAVGALPLPLDVAVLGMGTDGHTASFFPDAENLDELLDPAGDRHVLPVHAPSAVEPRLTLSMPLICNARLVALHIEGADKRKVLEAALAQDEGPMPPIRTVLENAVSPAHIYWAPKKDAKP</sequence>
<comment type="pathway">
    <text evidence="3 7">Carbohydrate degradation; pentose phosphate pathway; D-ribulose 5-phosphate from D-glucose 6-phosphate (oxidative stage): step 2/3.</text>
</comment>
<dbReference type="CDD" id="cd01400">
    <property type="entry name" value="6PGL"/>
    <property type="match status" value="1"/>
</dbReference>
<comment type="catalytic activity">
    <reaction evidence="1 7">
        <text>6-phospho-D-glucono-1,5-lactone + H2O = 6-phospho-D-gluconate + H(+)</text>
        <dbReference type="Rhea" id="RHEA:12556"/>
        <dbReference type="ChEBI" id="CHEBI:15377"/>
        <dbReference type="ChEBI" id="CHEBI:15378"/>
        <dbReference type="ChEBI" id="CHEBI:57955"/>
        <dbReference type="ChEBI" id="CHEBI:58759"/>
        <dbReference type="EC" id="3.1.1.31"/>
    </reaction>
</comment>
<dbReference type="EC" id="3.1.1.31" evidence="5 7"/>
<feature type="domain" description="Glucosamine/galactosamine-6-phosphate isomerase" evidence="8">
    <location>
        <begin position="11"/>
        <end position="220"/>
    </location>
</feature>
<evidence type="ECO:0000256" key="4">
    <source>
        <dbReference type="ARBA" id="ARBA00010662"/>
    </source>
</evidence>
<dbReference type="Gene3D" id="3.40.50.1360">
    <property type="match status" value="1"/>
</dbReference>
<dbReference type="InterPro" id="IPR005900">
    <property type="entry name" value="6-phosphogluconolactonase_DevB"/>
</dbReference>
<dbReference type="InterPro" id="IPR037171">
    <property type="entry name" value="NagB/RpiA_transferase-like"/>
</dbReference>
<evidence type="ECO:0000313" key="10">
    <source>
        <dbReference type="Proteomes" id="UP001320831"/>
    </source>
</evidence>
<comment type="caution">
    <text evidence="9">The sequence shown here is derived from an EMBL/GenBank/DDBJ whole genome shotgun (WGS) entry which is preliminary data.</text>
</comment>
<accession>A0ABT2LK36</accession>
<dbReference type="GO" id="GO:0017057">
    <property type="term" value="F:6-phosphogluconolactonase activity"/>
    <property type="evidence" value="ECO:0007669"/>
    <property type="project" value="UniProtKB-EC"/>
</dbReference>
<proteinExistence type="inferred from homology"/>
<protein>
    <recommendedName>
        <fullName evidence="6 7">6-phosphogluconolactonase</fullName>
        <shortName evidence="7">6PGL</shortName>
        <ecNumber evidence="5 7">3.1.1.31</ecNumber>
    </recommendedName>
</protein>
<dbReference type="PANTHER" id="PTHR11054:SF0">
    <property type="entry name" value="6-PHOSPHOGLUCONOLACTONASE"/>
    <property type="match status" value="1"/>
</dbReference>
<evidence type="ECO:0000256" key="3">
    <source>
        <dbReference type="ARBA" id="ARBA00004961"/>
    </source>
</evidence>
<keyword evidence="7 9" id="KW-0378">Hydrolase</keyword>
<gene>
    <name evidence="7 9" type="primary">pgl</name>
    <name evidence="9" type="ORF">N5A92_03175</name>
</gene>
<dbReference type="SUPFAM" id="SSF100950">
    <property type="entry name" value="NagB/RpiA/CoA transferase-like"/>
    <property type="match status" value="1"/>
</dbReference>
<dbReference type="InterPro" id="IPR006148">
    <property type="entry name" value="Glc/Gal-6P_isomerase"/>
</dbReference>